<evidence type="ECO:0000313" key="2">
    <source>
        <dbReference type="Proteomes" id="UP000316270"/>
    </source>
</evidence>
<keyword evidence="2" id="KW-1185">Reference proteome</keyword>
<evidence type="ECO:0000313" key="1">
    <source>
        <dbReference type="EMBL" id="QDS76259.1"/>
    </source>
</evidence>
<evidence type="ECO:0008006" key="3">
    <source>
        <dbReference type="Google" id="ProtNLM"/>
    </source>
</evidence>
<dbReference type="OrthoDB" id="62952at2759"/>
<gene>
    <name evidence="1" type="ORF">FKW77_001492</name>
</gene>
<proteinExistence type="predicted"/>
<protein>
    <recommendedName>
        <fullName evidence="3">F-box domain-containing protein</fullName>
    </recommendedName>
</protein>
<dbReference type="Proteomes" id="UP000316270">
    <property type="component" value="Chromosome 15"/>
</dbReference>
<dbReference type="EMBL" id="CP042199">
    <property type="protein sequence ID" value="QDS76259.1"/>
    <property type="molecule type" value="Genomic_DNA"/>
</dbReference>
<accession>A0A517LKU8</accession>
<dbReference type="AlphaFoldDB" id="A0A517LKU8"/>
<name>A0A517LKU8_9PEZI</name>
<reference evidence="1 2" key="1">
    <citation type="submission" date="2019-07" db="EMBL/GenBank/DDBJ databases">
        <title>Finished genome of Venturia effusa.</title>
        <authorList>
            <person name="Young C.A."/>
            <person name="Cox M.P."/>
            <person name="Ganley A.R.D."/>
            <person name="David W.J."/>
        </authorList>
    </citation>
    <scope>NUCLEOTIDE SEQUENCE [LARGE SCALE GENOMIC DNA]</scope>
    <source>
        <strain evidence="2">albino</strain>
    </source>
</reference>
<organism evidence="1 2">
    <name type="scientific">Venturia effusa</name>
    <dbReference type="NCBI Taxonomy" id="50376"/>
    <lineage>
        <taxon>Eukaryota</taxon>
        <taxon>Fungi</taxon>
        <taxon>Dikarya</taxon>
        <taxon>Ascomycota</taxon>
        <taxon>Pezizomycotina</taxon>
        <taxon>Dothideomycetes</taxon>
        <taxon>Pleosporomycetidae</taxon>
        <taxon>Venturiales</taxon>
        <taxon>Venturiaceae</taxon>
        <taxon>Venturia</taxon>
    </lineage>
</organism>
<sequence>MANKPTHRNLDDHATNFLDLPLELRREIYHYCLPPKPYAVCVGLFVPRYSLRSSHAIGLLSASKQLNHEALDILYGEALCKYDFHMQKGAYFGEYFSDENRRRVRKIRVLLDVDVDNEANSTSTQLVAGFEDPVLARMTKIEIVAALPRLSGRYPNMDQVDVAQEIWLGRFEELIRCIARATSPTLIIEIDDNNQEQTSAIVYRYLGTRCRKVQTDSGDLYFKRKTVKEEK</sequence>